<evidence type="ECO:0000256" key="2">
    <source>
        <dbReference type="ARBA" id="ARBA00023224"/>
    </source>
</evidence>
<reference evidence="8 9" key="1">
    <citation type="submission" date="2015-05" db="EMBL/GenBank/DDBJ databases">
        <title>Photobacterium galathea sp. nov.</title>
        <authorList>
            <person name="Machado H."/>
            <person name="Gram L."/>
        </authorList>
    </citation>
    <scope>NUCLEOTIDE SEQUENCE [LARGE SCALE GENOMIC DNA]</scope>
    <source>
        <strain evidence="8 9">CGMCC 1.12159</strain>
    </source>
</reference>
<dbReference type="PATRIC" id="fig|1195763.3.peg.693"/>
<evidence type="ECO:0000313" key="9">
    <source>
        <dbReference type="Proteomes" id="UP000036097"/>
    </source>
</evidence>
<dbReference type="GO" id="GO:0006935">
    <property type="term" value="P:chemotaxis"/>
    <property type="evidence" value="ECO:0007669"/>
    <property type="project" value="UniProtKB-ARBA"/>
</dbReference>
<dbReference type="OrthoDB" id="7054443at2"/>
<accession>A0A0J1K4A1</accession>
<evidence type="ECO:0000256" key="3">
    <source>
        <dbReference type="ARBA" id="ARBA00029447"/>
    </source>
</evidence>
<evidence type="ECO:0000259" key="6">
    <source>
        <dbReference type="PROSITE" id="PS50111"/>
    </source>
</evidence>
<dbReference type="STRING" id="1195763.ABT56_03210"/>
<protein>
    <recommendedName>
        <fullName evidence="10">Chemotaxis protein</fullName>
    </recommendedName>
</protein>
<dbReference type="PROSITE" id="PS50885">
    <property type="entry name" value="HAMP"/>
    <property type="match status" value="1"/>
</dbReference>
<dbReference type="PANTHER" id="PTHR32089">
    <property type="entry name" value="METHYL-ACCEPTING CHEMOTAXIS PROTEIN MCPB"/>
    <property type="match status" value="1"/>
</dbReference>
<keyword evidence="5" id="KW-0472">Membrane</keyword>
<evidence type="ECO:0008006" key="10">
    <source>
        <dbReference type="Google" id="ProtNLM"/>
    </source>
</evidence>
<evidence type="ECO:0000256" key="5">
    <source>
        <dbReference type="SAM" id="Phobius"/>
    </source>
</evidence>
<evidence type="ECO:0000313" key="8">
    <source>
        <dbReference type="EMBL" id="KLV09217.1"/>
    </source>
</evidence>
<keyword evidence="5" id="KW-1133">Transmembrane helix</keyword>
<keyword evidence="2 4" id="KW-0807">Transducer</keyword>
<keyword evidence="9" id="KW-1185">Reference proteome</keyword>
<feature type="domain" description="HAMP" evidence="7">
    <location>
        <begin position="323"/>
        <end position="375"/>
    </location>
</feature>
<organism evidence="8 9">
    <name type="scientific">Photobacterium aquae</name>
    <dbReference type="NCBI Taxonomy" id="1195763"/>
    <lineage>
        <taxon>Bacteria</taxon>
        <taxon>Pseudomonadati</taxon>
        <taxon>Pseudomonadota</taxon>
        <taxon>Gammaproteobacteria</taxon>
        <taxon>Vibrionales</taxon>
        <taxon>Vibrionaceae</taxon>
        <taxon>Photobacterium</taxon>
    </lineage>
</organism>
<dbReference type="GO" id="GO:0007165">
    <property type="term" value="P:signal transduction"/>
    <property type="evidence" value="ECO:0007669"/>
    <property type="project" value="UniProtKB-KW"/>
</dbReference>
<dbReference type="InterPro" id="IPR004089">
    <property type="entry name" value="MCPsignal_dom"/>
</dbReference>
<dbReference type="GO" id="GO:0016020">
    <property type="term" value="C:membrane"/>
    <property type="evidence" value="ECO:0007669"/>
    <property type="project" value="UniProtKB-SubCell"/>
</dbReference>
<proteinExistence type="inferred from homology"/>
<comment type="similarity">
    <text evidence="3">Belongs to the methyl-accepting chemotaxis (MCP) protein family.</text>
</comment>
<sequence length="654" mass="71678">MNKHIPSWVSTFSLRTLLLSPVAVTLVLFSFASFFIYHKLDDVKAKSEFVVQRVDRTEAAAQVQYSWNQVRIMTRDLLNSSVKDIPKQMDQLDVEVARLLEIINREFLNSPGTSQRVKQDMQDIAQNIQQYRNLLGQNVNNITVIDRQWWEQTPYLWGPLFEMNSSLDQKVDLNQQEWQPASSQLVADVGKFNALLAQIVSIRLLEQDDDMLAAQHSAQAILNKYSYLPEVKSFQETVFQTWVTSAQVIVGALQKNTMVSQQRDKVAEDIRESISDVIDYNRERRQEATESSLKMIDDVIQTQTAALLVAITIAVLFTLYIIHNVIAIFSRLSSSLHAMASKDLSHRTGITGSNELAKLAFDMDATIATMSSVLEGVRDQSSEVSSSSTELAAVMVQSAANAEEQSMQVDQIATAVTEMSSSSELVAASAKTTETKAVSAMAACNDGQAIVEENKISAEQLTVELDETAAVVGNLKQRCHSINEVANVINNISEQTNLLALNAAIEAARAGELGRGFAVVADEVRALAAKTQDSTGHIQTIITELQSQSDLAQTKVDDCLQKVSSVYESSHSAVGKLSAINGAISDINSSAAEMSVAADQQSRAAEEISESLNGIKEAIEQNVAGIDQSSQASTFLSELAERQSQVLNSFNLAR</sequence>
<dbReference type="EMBL" id="LDOT01000002">
    <property type="protein sequence ID" value="KLV09217.1"/>
    <property type="molecule type" value="Genomic_DNA"/>
</dbReference>
<dbReference type="Proteomes" id="UP000036097">
    <property type="component" value="Unassembled WGS sequence"/>
</dbReference>
<dbReference type="SMART" id="SM00283">
    <property type="entry name" value="MA"/>
    <property type="match status" value="1"/>
</dbReference>
<name>A0A0J1K4A1_9GAMM</name>
<comment type="subcellular location">
    <subcellularLocation>
        <location evidence="1">Membrane</location>
    </subcellularLocation>
</comment>
<feature type="transmembrane region" description="Helical" evidence="5">
    <location>
        <begin position="305"/>
        <end position="329"/>
    </location>
</feature>
<feature type="domain" description="Methyl-accepting transducer" evidence="6">
    <location>
        <begin position="380"/>
        <end position="616"/>
    </location>
</feature>
<keyword evidence="5" id="KW-0812">Transmembrane</keyword>
<dbReference type="Gene3D" id="1.10.287.950">
    <property type="entry name" value="Methyl-accepting chemotaxis protein"/>
    <property type="match status" value="1"/>
</dbReference>
<gene>
    <name evidence="8" type="ORF">ABT56_03210</name>
</gene>
<dbReference type="RefSeq" id="WP_047877379.1">
    <property type="nucleotide sequence ID" value="NZ_LDOT01000002.1"/>
</dbReference>
<comment type="caution">
    <text evidence="8">The sequence shown here is derived from an EMBL/GenBank/DDBJ whole genome shotgun (WGS) entry which is preliminary data.</text>
</comment>
<dbReference type="AlphaFoldDB" id="A0A0J1K4A1"/>
<dbReference type="PROSITE" id="PS50111">
    <property type="entry name" value="CHEMOTAXIS_TRANSDUC_2"/>
    <property type="match status" value="1"/>
</dbReference>
<dbReference type="Pfam" id="PF00015">
    <property type="entry name" value="MCPsignal"/>
    <property type="match status" value="1"/>
</dbReference>
<evidence type="ECO:0000259" key="7">
    <source>
        <dbReference type="PROSITE" id="PS50885"/>
    </source>
</evidence>
<dbReference type="InterPro" id="IPR003660">
    <property type="entry name" value="HAMP_dom"/>
</dbReference>
<dbReference type="CDD" id="cd11386">
    <property type="entry name" value="MCP_signal"/>
    <property type="match status" value="1"/>
</dbReference>
<dbReference type="FunFam" id="1.10.287.950:FF:000001">
    <property type="entry name" value="Methyl-accepting chemotaxis sensory transducer"/>
    <property type="match status" value="1"/>
</dbReference>
<dbReference type="PANTHER" id="PTHR32089:SF33">
    <property type="entry name" value="TOXIN COREGULATED PILUS BIOSYNTHESIS PROTEIN I"/>
    <property type="match status" value="1"/>
</dbReference>
<feature type="transmembrane region" description="Helical" evidence="5">
    <location>
        <begin position="12"/>
        <end position="37"/>
    </location>
</feature>
<dbReference type="SUPFAM" id="SSF58104">
    <property type="entry name" value="Methyl-accepting chemotaxis protein (MCP) signaling domain"/>
    <property type="match status" value="1"/>
</dbReference>
<evidence type="ECO:0000256" key="1">
    <source>
        <dbReference type="ARBA" id="ARBA00004370"/>
    </source>
</evidence>
<evidence type="ECO:0000256" key="4">
    <source>
        <dbReference type="PROSITE-ProRule" id="PRU00284"/>
    </source>
</evidence>